<gene>
    <name evidence="1" type="ordered locus">MYPE1370</name>
</gene>
<protein>
    <submittedName>
        <fullName evidence="1">Uncharacterized protein</fullName>
    </submittedName>
</protein>
<dbReference type="EMBL" id="BA000026">
    <property type="protein sequence ID" value="BAC43928.1"/>
    <property type="molecule type" value="Genomic_DNA"/>
</dbReference>
<evidence type="ECO:0000313" key="2">
    <source>
        <dbReference type="Proteomes" id="UP000002522"/>
    </source>
</evidence>
<dbReference type="HOGENOM" id="CLU_794157_0_0_14"/>
<dbReference type="eggNOG" id="ENOG5032GAK">
    <property type="taxonomic scope" value="Bacteria"/>
</dbReference>
<sequence>MNMKKIFNQKNSLNVFDLWRKTQIKVSYIHKQILLGKKKDATDLLEKHELIFSKIGIDTESNWIFEKTIFVALIKYLMDSNIFFDKRLKDSEIDELLLLAYVYEWIVLDKPKDTTLLGNRSQVLKKFKEAANESNSAFKNIFEGIDIYSLDDWQEIVKRINDTTIMTYSEILEFIKKDGSVYKKIIDESFNEKDFNDKQQCLENWNKLFLVNWNNLNYVYSIEDSDSNIIYVSVETDKEKVAIVKYKMFYTYTKENNILIASGISKELLRIDFIKPEYKNNYGDIISQSLKIANRAIKNIFLLDLQLKNDEYYNADNTVKHKKIVNIIKSIPKTDDSTIVGNKRKWILK</sequence>
<dbReference type="InParanoid" id="Q8EWR6"/>
<keyword evidence="2" id="KW-1185">Reference proteome</keyword>
<evidence type="ECO:0000313" key="1">
    <source>
        <dbReference type="EMBL" id="BAC43928.1"/>
    </source>
</evidence>
<dbReference type="KEGG" id="mpe:MYPE1370"/>
<dbReference type="Proteomes" id="UP000002522">
    <property type="component" value="Chromosome"/>
</dbReference>
<name>Q8EWR6_MALP2</name>
<accession>Q8EWR6</accession>
<organism evidence="1 2">
    <name type="scientific">Malacoplasma penetrans (strain HF-2)</name>
    <name type="common">Mycoplasma penetrans</name>
    <dbReference type="NCBI Taxonomy" id="272633"/>
    <lineage>
        <taxon>Bacteria</taxon>
        <taxon>Bacillati</taxon>
        <taxon>Mycoplasmatota</taxon>
        <taxon>Mycoplasmoidales</taxon>
        <taxon>Mycoplasmoidaceae</taxon>
        <taxon>Malacoplasma</taxon>
    </lineage>
</organism>
<proteinExistence type="predicted"/>
<dbReference type="AlphaFoldDB" id="Q8EWR6"/>
<reference evidence="1 2" key="1">
    <citation type="journal article" date="2002" name="Nucleic Acids Res.">
        <title>The complete genomic sequence of Mycoplasma penetrans, an intracellular bacterial pathogen in humans.</title>
        <authorList>
            <person name="Sasaki Y."/>
            <person name="Ishikawa J."/>
            <person name="Yamashita A."/>
            <person name="Oshima K."/>
            <person name="Kenri T."/>
            <person name="Furuya K."/>
            <person name="Yoshino C."/>
            <person name="Horino A."/>
            <person name="Shiba T."/>
            <person name="Sasaki T."/>
            <person name="Hattori M."/>
        </authorList>
    </citation>
    <scope>NUCLEOTIDE SEQUENCE [LARGE SCALE GENOMIC DNA]</scope>
    <source>
        <strain evidence="1 2">HF-2</strain>
    </source>
</reference>